<feature type="repeat" description="HEAT" evidence="3">
    <location>
        <begin position="1549"/>
        <end position="1586"/>
    </location>
</feature>
<dbReference type="PANTHER" id="PTHR23346">
    <property type="entry name" value="TRANSLATIONAL ACTIVATOR GCN1-RELATED"/>
    <property type="match status" value="1"/>
</dbReference>
<dbReference type="SMART" id="SM01349">
    <property type="entry name" value="TOG"/>
    <property type="match status" value="1"/>
</dbReference>
<dbReference type="Proteomes" id="UP000887540">
    <property type="component" value="Unplaced"/>
</dbReference>
<dbReference type="Pfam" id="PF23271">
    <property type="entry name" value="HEAT_GCN1"/>
    <property type="match status" value="1"/>
</dbReference>
<dbReference type="Pfam" id="PF24993">
    <property type="entry name" value="GNC1_N"/>
    <property type="match status" value="1"/>
</dbReference>
<dbReference type="PANTHER" id="PTHR23346:SF7">
    <property type="entry name" value="STALLED RIBOSOME SENSOR GCN1"/>
    <property type="match status" value="1"/>
</dbReference>
<dbReference type="InterPro" id="IPR016024">
    <property type="entry name" value="ARM-type_fold"/>
</dbReference>
<dbReference type="InterPro" id="IPR000357">
    <property type="entry name" value="HEAT"/>
</dbReference>
<proteinExistence type="inferred from homology"/>
<feature type="coiled-coil region" evidence="4">
    <location>
        <begin position="786"/>
        <end position="836"/>
    </location>
</feature>
<feature type="repeat" description="HEAT" evidence="3">
    <location>
        <begin position="1470"/>
        <end position="1506"/>
    </location>
</feature>
<dbReference type="SUPFAM" id="SSF48371">
    <property type="entry name" value="ARM repeat"/>
    <property type="match status" value="4"/>
</dbReference>
<evidence type="ECO:0000313" key="6">
    <source>
        <dbReference type="Proteomes" id="UP000887540"/>
    </source>
</evidence>
<dbReference type="InterPro" id="IPR057546">
    <property type="entry name" value="HEAT_GCN1"/>
</dbReference>
<dbReference type="PROSITE" id="PS50077">
    <property type="entry name" value="HEAT_REPEAT"/>
    <property type="match status" value="4"/>
</dbReference>
<keyword evidence="4" id="KW-0175">Coiled coil</keyword>
<evidence type="ECO:0000259" key="5">
    <source>
        <dbReference type="SMART" id="SM01349"/>
    </source>
</evidence>
<dbReference type="GO" id="GO:0019887">
    <property type="term" value="F:protein kinase regulator activity"/>
    <property type="evidence" value="ECO:0007669"/>
    <property type="project" value="TreeGrafter"/>
</dbReference>
<accession>A0A914CCB4</accession>
<dbReference type="GO" id="GO:0005829">
    <property type="term" value="C:cytosol"/>
    <property type="evidence" value="ECO:0007669"/>
    <property type="project" value="TreeGrafter"/>
</dbReference>
<feature type="domain" description="TOG" evidence="5">
    <location>
        <begin position="1374"/>
        <end position="1608"/>
    </location>
</feature>
<keyword evidence="6" id="KW-1185">Reference proteome</keyword>
<feature type="repeat" description="HEAT" evidence="3">
    <location>
        <begin position="1668"/>
        <end position="1706"/>
    </location>
</feature>
<dbReference type="GO" id="GO:0034198">
    <property type="term" value="P:cellular response to amino acid starvation"/>
    <property type="evidence" value="ECO:0007669"/>
    <property type="project" value="TreeGrafter"/>
</dbReference>
<evidence type="ECO:0000256" key="3">
    <source>
        <dbReference type="PROSITE-ProRule" id="PRU00103"/>
    </source>
</evidence>
<dbReference type="InterPro" id="IPR021133">
    <property type="entry name" value="HEAT_type_2"/>
</dbReference>
<dbReference type="FunFam" id="1.25.10.10:FF:000096">
    <property type="entry name" value="eIF-2-alpha kinase activator gcn1"/>
    <property type="match status" value="1"/>
</dbReference>
<dbReference type="WBParaSite" id="ACRNAN_Path_818.g3111.t1">
    <property type="protein sequence ID" value="ACRNAN_Path_818.g3111.t1"/>
    <property type="gene ID" value="ACRNAN_Path_818.g3111"/>
</dbReference>
<sequence length="2428" mass="271720">MEDNNEVDVADENSMSQNDFKTILRNFMLKSTGISVSEQRLLYQSLVYAIRHENEVPPVIIKGIVKTVIHLSFFRYNNKNSQKLVTSILHECFNKDLENSLSGLVAAIDSCCKLKLSLITHSTSVHAALCANWLILCLAKIDVNSNRQLIKEAHSALGSICYYALATTTGINIFQKALKIYAEAKLPLFVEDVKAIAAEEKGFLKSIPLVTFFVEFFSFRSDDLNCLLQIWIDSYVKGFLLSKELPDSHILKAKKFYEHITPSLVLQDVIPNTKKALLRSPEVAVFGVQYFLEHFSFDTSQIVMEYFNMLSNLLISNNDTMRLSTVSSMTFLFKRILDFKVLESIVKKIIDMILSKSINSLHRQSLANVLEILGQCNALTLDENQKSSTILADYVIERISTPLFSELNEKTARDMWKSVIVWLLLYPKPENCLSFLRKASVLNATGNVRFIALSSLASIYDNFERKNPNIEIDDEIVKNARKLCSMKKDATNLNEFLPAVYILSHSALTKKTKLEKEIYDLFKGDSFLKDRLFSTLDEHGALIIPLLAKKALLGEIRPLSYQSNDYNDGLLRLFSISMFWPSYNVRRNAAEIVKCLSLTEPIMLLQHLMDLILTDLQTGYLDQTVRKLYEWKNPSRDHSEFVGVPGWNLAFVLHAILSNNLRKDELSISSSFIASALLLSSLQRTVEHDGSIWVKWISSHPELHPIIQSEEFANLVCDRLFSWTDIEGRSNAFRLLLSLGNLGHTTSEVIWKRCSDIIRSIDIKKYVEIDARDVAIYNTPEGTLFNQQVIDDNSDYAAEAKNLKRESKTYKYKDQLAELQLRKELAEKNRREGKLTDKQQKAVAAELQIEQNLRKHLASLYKDIEEKLEILSVSTRFNPTGAFNHIDLLYEVIIPLLQSPLAAKAAFGPYAAFRDAFFEPSDDYLHEIVLHSSLRLLNSKYLVQQWSQETLEHQLERLFGSLYSLCLMTEVENADLTRLEDGEFDFDEESFLDTVTVSKLAFLVPLIEKICTTSNYDVKLKLTALSFLKRSITESFIKPEEVITPPILKLNSILLSLIPQKSYELIEEALIVLKNYAKMLDRSEFLNDDVKNFVEKLLTDLKEPDPIVRRNILELLDYIPCLLSKLMSINLAFNENLTKSLYLVQHDDDTVCAQIAEKQWNTLRLKTTPEMCFSINDALTSTEEFIRHSAGKSLLELVQKYSYRLEEVINGLFNTYSELSQVIPAKFDDVGRKIKDEIDRYESRSGIAYALFLLSDLVPQKWAFDFVKRLVPNGLNDRNALCRDLLRNASATVIRNHGQNEIQSMLPFLEEELDKLPDNAAYDNLRQGIVVLLGTLARHLEAGNEKLRQIVAKLIESLSTPSQQVQESVADCLPALTPFIAEDAKQIIGTLMGLLTSADSYGERRGAAYGIAGLVKGLGIQTLKEMSMIATIKELLASKKNPKSREGALMVIEMLCKSLGKLFEPYIVQILPTLLVCFGDSSAEVRLAASETARAIFFTLSSHGVKLILPSLLTALGDDSWRTKCAAVELLGSMSHCAPKQLSTCLPAVVPKLVEVLADSHSNVQKAGESSLKQIAQVIRNPEIMAIAPHLLSGLVDPAAKTASCLQTIVNTKFIHYVDAPSLALIIPIIKRAFSERNTDSRKMASQILANIYSLTEPKDMEPYLAELIPGLKKALTDPSPEVRTVAAQALGSIIKCSSNTTSEKLQTEILPWLKTNLVSKSSMVDRSGAAQGLSYVIAALGEEFLQSNMPTVIKITESSATESFIRDGYILLYIYLPIVLGDKFLPYISQIVPSILKALADENEYVRDSALKAGQRLISSYTSHAKKLLLPQLQAAIIHENWRIRQAAVQLVGDYMFSISGVSGKMTSAVGDEDDTMGMEAVNKAIVRHLGQKTRDEILAAIYLARHDVALVVRQAASHVWKVVVANTPRTLRDIMKTLFEMLLHCLASSFNDRQQMAARCLGELVKKMGERILVDILPVLEVGLETSSIEQRQGVAVALHEIILNTHKDTIQMYTESLVPCIRKCLADSSKSVRGSAAETFGVFYQNVGFIAMDEIIIPMLDEFNKTGDEDVLDGLCAIMEKNSRKLMPSLLPKLTKPPVNSTALCRLAAAAGDSLHRNLQKILEALLDSPQKDVTQHAEDCLPVILSVTDDEDVDTVVQSLLKRATNGSALCAVLLYRFAIETQVDVEEIAEMFIPGTLLLYNSENPEVVENGIAAMNEFVKRLSQADMLELIPTLKKAVTDLQRNAKNKNTVPGLTDSKGWTPLLAMLREALSILVALGDEQGLRPHAISLAGPLIRVLADRYNPPIKLAILSTLSQLIEKVGNNLKAFLPQLQSTFLKALQEPTSMQVRLAAGNAYARVVEIHPKQETIFLDLVKMAQSSEDTQLTECLLKTISEIITRCGDKLSADAITQAKNVANSLNFNL</sequence>
<dbReference type="Gene3D" id="1.25.10.10">
    <property type="entry name" value="Leucine-rich Repeat Variant"/>
    <property type="match status" value="5"/>
</dbReference>
<evidence type="ECO:0000256" key="2">
    <source>
        <dbReference type="ARBA" id="ARBA00022737"/>
    </source>
</evidence>
<dbReference type="Pfam" id="PF02985">
    <property type="entry name" value="HEAT"/>
    <property type="match status" value="1"/>
</dbReference>
<dbReference type="Pfam" id="PF24984">
    <property type="entry name" value="HEAT_EF3_GNC1"/>
    <property type="match status" value="1"/>
</dbReference>
<feature type="repeat" description="HEAT" evidence="3">
    <location>
        <begin position="2020"/>
        <end position="2057"/>
    </location>
</feature>
<dbReference type="InterPro" id="IPR056810">
    <property type="entry name" value="GNC1-like_N"/>
</dbReference>
<evidence type="ECO:0000313" key="7">
    <source>
        <dbReference type="WBParaSite" id="ACRNAN_Path_818.g3111.t1"/>
    </source>
</evidence>
<protein>
    <submittedName>
        <fullName evidence="7">TOG domain-containing protein</fullName>
    </submittedName>
</protein>
<name>A0A914CCB4_9BILA</name>
<evidence type="ECO:0000256" key="1">
    <source>
        <dbReference type="ARBA" id="ARBA00007366"/>
    </source>
</evidence>
<evidence type="ECO:0000256" key="4">
    <source>
        <dbReference type="SAM" id="Coils"/>
    </source>
</evidence>
<reference evidence="7" key="1">
    <citation type="submission" date="2022-11" db="UniProtKB">
        <authorList>
            <consortium name="WormBaseParasite"/>
        </authorList>
    </citation>
    <scope>IDENTIFICATION</scope>
</reference>
<dbReference type="Pfam" id="PF24987">
    <property type="entry name" value="HEAT_EF3_N"/>
    <property type="match status" value="2"/>
</dbReference>
<keyword evidence="2" id="KW-0677">Repeat</keyword>
<dbReference type="InterPro" id="IPR034085">
    <property type="entry name" value="TOG"/>
</dbReference>
<organism evidence="6 7">
    <name type="scientific">Acrobeloides nanus</name>
    <dbReference type="NCBI Taxonomy" id="290746"/>
    <lineage>
        <taxon>Eukaryota</taxon>
        <taxon>Metazoa</taxon>
        <taxon>Ecdysozoa</taxon>
        <taxon>Nematoda</taxon>
        <taxon>Chromadorea</taxon>
        <taxon>Rhabditida</taxon>
        <taxon>Tylenchina</taxon>
        <taxon>Cephalobomorpha</taxon>
        <taxon>Cephaloboidea</taxon>
        <taxon>Cephalobidae</taxon>
        <taxon>Acrobeloides</taxon>
    </lineage>
</organism>
<comment type="similarity">
    <text evidence="1">Belongs to the GCN1 family.</text>
</comment>
<dbReference type="GO" id="GO:0000226">
    <property type="term" value="P:microtubule cytoskeleton organization"/>
    <property type="evidence" value="ECO:0007669"/>
    <property type="project" value="UniProtKB-ARBA"/>
</dbReference>
<dbReference type="GO" id="GO:0006417">
    <property type="term" value="P:regulation of translation"/>
    <property type="evidence" value="ECO:0007669"/>
    <property type="project" value="TreeGrafter"/>
</dbReference>
<dbReference type="InterPro" id="IPR011989">
    <property type="entry name" value="ARM-like"/>
</dbReference>